<comment type="caution">
    <text evidence="1">The sequence shown here is derived from an EMBL/GenBank/DDBJ whole genome shotgun (WGS) entry which is preliminary data.</text>
</comment>
<sequence>MSAAQSPIQKEEDFPRDTLWHLERQLQVLRRRIMAEAAKLAKRESPPEEVVFVVKIKHVQAVFESMGLARILS</sequence>
<dbReference type="Proteomes" id="UP000178632">
    <property type="component" value="Unassembled WGS sequence"/>
</dbReference>
<accession>A0A1G2IQB9</accession>
<name>A0A1G2IQB9_9BACT</name>
<protein>
    <submittedName>
        <fullName evidence="1">Uncharacterized protein</fullName>
    </submittedName>
</protein>
<organism evidence="1 2">
    <name type="scientific">Candidatus Staskawiczbacteria bacterium RIFCSPLOWO2_12_FULL_37_15</name>
    <dbReference type="NCBI Taxonomy" id="1802218"/>
    <lineage>
        <taxon>Bacteria</taxon>
        <taxon>Candidatus Staskawicziibacteriota</taxon>
    </lineage>
</organism>
<evidence type="ECO:0000313" key="2">
    <source>
        <dbReference type="Proteomes" id="UP000178632"/>
    </source>
</evidence>
<dbReference type="AlphaFoldDB" id="A0A1G2IQB9"/>
<proteinExistence type="predicted"/>
<gene>
    <name evidence="1" type="ORF">A3G45_02455</name>
</gene>
<dbReference type="EMBL" id="MHPE01000024">
    <property type="protein sequence ID" value="OGZ76832.1"/>
    <property type="molecule type" value="Genomic_DNA"/>
</dbReference>
<evidence type="ECO:0000313" key="1">
    <source>
        <dbReference type="EMBL" id="OGZ76832.1"/>
    </source>
</evidence>
<reference evidence="1 2" key="1">
    <citation type="journal article" date="2016" name="Nat. Commun.">
        <title>Thousands of microbial genomes shed light on interconnected biogeochemical processes in an aquifer system.</title>
        <authorList>
            <person name="Anantharaman K."/>
            <person name="Brown C.T."/>
            <person name="Hug L.A."/>
            <person name="Sharon I."/>
            <person name="Castelle C.J."/>
            <person name="Probst A.J."/>
            <person name="Thomas B.C."/>
            <person name="Singh A."/>
            <person name="Wilkins M.J."/>
            <person name="Karaoz U."/>
            <person name="Brodie E.L."/>
            <person name="Williams K.H."/>
            <person name="Hubbard S.S."/>
            <person name="Banfield J.F."/>
        </authorList>
    </citation>
    <scope>NUCLEOTIDE SEQUENCE [LARGE SCALE GENOMIC DNA]</scope>
</reference>